<evidence type="ECO:0000313" key="4">
    <source>
        <dbReference type="EMBL" id="OPZ93693.1"/>
    </source>
</evidence>
<feature type="domain" description="Ketoreductase" evidence="3">
    <location>
        <begin position="6"/>
        <end position="183"/>
    </location>
</feature>
<dbReference type="InterPro" id="IPR002347">
    <property type="entry name" value="SDR_fam"/>
</dbReference>
<dbReference type="FunFam" id="3.40.50.720:FF:000173">
    <property type="entry name" value="3-oxoacyl-[acyl-carrier protein] reductase"/>
    <property type="match status" value="1"/>
</dbReference>
<evidence type="ECO:0000259" key="3">
    <source>
        <dbReference type="SMART" id="SM00822"/>
    </source>
</evidence>
<evidence type="ECO:0000313" key="5">
    <source>
        <dbReference type="Proteomes" id="UP000485484"/>
    </source>
</evidence>
<organism evidence="4 5">
    <name type="scientific">candidate division TA06 bacterium ADurb.Bin417</name>
    <dbReference type="NCBI Taxonomy" id="1852828"/>
    <lineage>
        <taxon>Bacteria</taxon>
        <taxon>Bacteria division TA06</taxon>
    </lineage>
</organism>
<comment type="similarity">
    <text evidence="1">Belongs to the short-chain dehydrogenases/reductases (SDR) family.</text>
</comment>
<reference evidence="4 5" key="1">
    <citation type="submission" date="2017-02" db="EMBL/GenBank/DDBJ databases">
        <title>Delving into the versatile metabolic prowess of the omnipresent phylum Bacteroidetes.</title>
        <authorList>
            <person name="Nobu M.K."/>
            <person name="Mei R."/>
            <person name="Narihiro T."/>
            <person name="Kuroda K."/>
            <person name="Liu W.-T."/>
        </authorList>
    </citation>
    <scope>NUCLEOTIDE SEQUENCE [LARGE SCALE GENOMIC DNA]</scope>
    <source>
        <strain evidence="4">ADurb.Bin417</strain>
    </source>
</reference>
<dbReference type="Proteomes" id="UP000485484">
    <property type="component" value="Unassembled WGS sequence"/>
</dbReference>
<dbReference type="AlphaFoldDB" id="A0A1V5MKB5"/>
<proteinExistence type="inferred from homology"/>
<dbReference type="PRINTS" id="PR00081">
    <property type="entry name" value="GDHRDH"/>
</dbReference>
<dbReference type="EMBL" id="MWAK01000012">
    <property type="protein sequence ID" value="OPZ93693.1"/>
    <property type="molecule type" value="Genomic_DNA"/>
</dbReference>
<gene>
    <name evidence="4" type="primary">fabG</name>
    <name evidence="4" type="ORF">BWY73_00183</name>
</gene>
<dbReference type="Gene3D" id="3.40.50.720">
    <property type="entry name" value="NAD(P)-binding Rossmann-like Domain"/>
    <property type="match status" value="1"/>
</dbReference>
<dbReference type="Pfam" id="PF13561">
    <property type="entry name" value="adh_short_C2"/>
    <property type="match status" value="1"/>
</dbReference>
<accession>A0A1V5MKB5</accession>
<evidence type="ECO:0000256" key="2">
    <source>
        <dbReference type="ARBA" id="ARBA00023002"/>
    </source>
</evidence>
<dbReference type="PANTHER" id="PTHR42760">
    <property type="entry name" value="SHORT-CHAIN DEHYDROGENASES/REDUCTASES FAMILY MEMBER"/>
    <property type="match status" value="1"/>
</dbReference>
<sequence>MLLEKKTALITGAARGIGAAIARLFAAEGADLVLWDLAPLDEISLELKQTGRHIWTDKVDISDLGAVEEAVKRLDPEPGRLDVLVNNAGVTRDNLLFRMKAEEWDLVLKINLYGAFNCTKVLGRLMARKGGGSIINLASVIGLRGNPGQANYGASKAGLIGFTKSSARELARFGIRVNALAPGYIQTPMTDRLTEEQREAIRKLIPMEVFGKPEDVAEVALFFASRLSGYVTGEVLRIDGGFAM</sequence>
<evidence type="ECO:0000256" key="1">
    <source>
        <dbReference type="ARBA" id="ARBA00006484"/>
    </source>
</evidence>
<dbReference type="EC" id="1.1.1.100" evidence="4"/>
<comment type="caution">
    <text evidence="4">The sequence shown here is derived from an EMBL/GenBank/DDBJ whole genome shotgun (WGS) entry which is preliminary data.</text>
</comment>
<protein>
    <submittedName>
        <fullName evidence="4">3-oxoacyl-(Acyl-carrier-protein) reductase FabG</fullName>
        <ecNumber evidence="4">1.1.1.100</ecNumber>
    </submittedName>
</protein>
<dbReference type="NCBIfam" id="NF009466">
    <property type="entry name" value="PRK12826.1-2"/>
    <property type="match status" value="1"/>
</dbReference>
<keyword evidence="2 4" id="KW-0560">Oxidoreductase</keyword>
<dbReference type="SUPFAM" id="SSF51735">
    <property type="entry name" value="NAD(P)-binding Rossmann-fold domains"/>
    <property type="match status" value="1"/>
</dbReference>
<dbReference type="GO" id="GO:0004316">
    <property type="term" value="F:3-oxoacyl-[acyl-carrier-protein] reductase (NADPH) activity"/>
    <property type="evidence" value="ECO:0007669"/>
    <property type="project" value="UniProtKB-EC"/>
</dbReference>
<dbReference type="NCBIfam" id="NF005559">
    <property type="entry name" value="PRK07231.1"/>
    <property type="match status" value="1"/>
</dbReference>
<dbReference type="PRINTS" id="PR00080">
    <property type="entry name" value="SDRFAMILY"/>
</dbReference>
<dbReference type="SMART" id="SM00822">
    <property type="entry name" value="PKS_KR"/>
    <property type="match status" value="1"/>
</dbReference>
<name>A0A1V5MKB5_UNCT6</name>
<dbReference type="InterPro" id="IPR057326">
    <property type="entry name" value="KR_dom"/>
</dbReference>
<dbReference type="PANTHER" id="PTHR42760:SF133">
    <property type="entry name" value="3-OXOACYL-[ACYL-CARRIER-PROTEIN] REDUCTASE"/>
    <property type="match status" value="1"/>
</dbReference>
<dbReference type="InterPro" id="IPR036291">
    <property type="entry name" value="NAD(P)-bd_dom_sf"/>
</dbReference>